<keyword evidence="2" id="KW-1185">Reference proteome</keyword>
<reference evidence="1" key="1">
    <citation type="submission" date="2020-06" db="EMBL/GenBank/DDBJ databases">
        <authorList>
            <person name="Li T."/>
            <person name="Hu X."/>
            <person name="Zhang T."/>
            <person name="Song X."/>
            <person name="Zhang H."/>
            <person name="Dai N."/>
            <person name="Sheng W."/>
            <person name="Hou X."/>
            <person name="Wei L."/>
        </authorList>
    </citation>
    <scope>NUCLEOTIDE SEQUENCE</scope>
    <source>
        <strain evidence="1">3651</strain>
        <tissue evidence="1">Leaf</tissue>
    </source>
</reference>
<protein>
    <submittedName>
        <fullName evidence="1">Uncharacterized protein</fullName>
    </submittedName>
</protein>
<proteinExistence type="predicted"/>
<comment type="caution">
    <text evidence="1">The sequence shown here is derived from an EMBL/GenBank/DDBJ whole genome shotgun (WGS) entry which is preliminary data.</text>
</comment>
<organism evidence="1 2">
    <name type="scientific">Sesamum alatum</name>
    <dbReference type="NCBI Taxonomy" id="300844"/>
    <lineage>
        <taxon>Eukaryota</taxon>
        <taxon>Viridiplantae</taxon>
        <taxon>Streptophyta</taxon>
        <taxon>Embryophyta</taxon>
        <taxon>Tracheophyta</taxon>
        <taxon>Spermatophyta</taxon>
        <taxon>Magnoliopsida</taxon>
        <taxon>eudicotyledons</taxon>
        <taxon>Gunneridae</taxon>
        <taxon>Pentapetalae</taxon>
        <taxon>asterids</taxon>
        <taxon>lamiids</taxon>
        <taxon>Lamiales</taxon>
        <taxon>Pedaliaceae</taxon>
        <taxon>Sesamum</taxon>
    </lineage>
</organism>
<reference evidence="1" key="2">
    <citation type="journal article" date="2024" name="Plant">
        <title>Genomic evolution and insights into agronomic trait innovations of Sesamum species.</title>
        <authorList>
            <person name="Miao H."/>
            <person name="Wang L."/>
            <person name="Qu L."/>
            <person name="Liu H."/>
            <person name="Sun Y."/>
            <person name="Le M."/>
            <person name="Wang Q."/>
            <person name="Wei S."/>
            <person name="Zheng Y."/>
            <person name="Lin W."/>
            <person name="Duan Y."/>
            <person name="Cao H."/>
            <person name="Xiong S."/>
            <person name="Wang X."/>
            <person name="Wei L."/>
            <person name="Li C."/>
            <person name="Ma Q."/>
            <person name="Ju M."/>
            <person name="Zhao R."/>
            <person name="Li G."/>
            <person name="Mu C."/>
            <person name="Tian Q."/>
            <person name="Mei H."/>
            <person name="Zhang T."/>
            <person name="Gao T."/>
            <person name="Zhang H."/>
        </authorList>
    </citation>
    <scope>NUCLEOTIDE SEQUENCE</scope>
    <source>
        <strain evidence="1">3651</strain>
    </source>
</reference>
<name>A0AAE1XL77_9LAMI</name>
<evidence type="ECO:0000313" key="2">
    <source>
        <dbReference type="Proteomes" id="UP001293254"/>
    </source>
</evidence>
<gene>
    <name evidence="1" type="ORF">Salat_2761300</name>
</gene>
<evidence type="ECO:0000313" key="1">
    <source>
        <dbReference type="EMBL" id="KAK4413487.1"/>
    </source>
</evidence>
<dbReference type="AlphaFoldDB" id="A0AAE1XL77"/>
<dbReference type="EMBL" id="JACGWO010000012">
    <property type="protein sequence ID" value="KAK4413487.1"/>
    <property type="molecule type" value="Genomic_DNA"/>
</dbReference>
<accession>A0AAE1XL77</accession>
<dbReference type="Proteomes" id="UP001293254">
    <property type="component" value="Unassembled WGS sequence"/>
</dbReference>
<sequence>MQYPPRGLALTWLRDLGSGRPTLARVAHLCLELGRTTVDLELGCAHSHGAPSSRCLELSYACGPPSSTQLKALPRAGQLTNSKCLELGFARPSQAPGLSTWVVFCLGALTTLS</sequence>